<name>A0AAD1Y6Q3_EUPCR</name>
<protein>
    <recommendedName>
        <fullName evidence="6">Protein kinase domain-containing protein</fullName>
    </recommendedName>
</protein>
<dbReference type="GO" id="GO:0044773">
    <property type="term" value="P:mitotic DNA damage checkpoint signaling"/>
    <property type="evidence" value="ECO:0007669"/>
    <property type="project" value="TreeGrafter"/>
</dbReference>
<dbReference type="InterPro" id="IPR017441">
    <property type="entry name" value="Protein_kinase_ATP_BS"/>
</dbReference>
<dbReference type="InterPro" id="IPR008271">
    <property type="entry name" value="Ser/Thr_kinase_AS"/>
</dbReference>
<comment type="similarity">
    <text evidence="5">Belongs to the protein kinase superfamily.</text>
</comment>
<dbReference type="GO" id="GO:0004674">
    <property type="term" value="F:protein serine/threonine kinase activity"/>
    <property type="evidence" value="ECO:0007669"/>
    <property type="project" value="UniProtKB-KW"/>
</dbReference>
<dbReference type="Pfam" id="PF00069">
    <property type="entry name" value="Pkinase"/>
    <property type="match status" value="1"/>
</dbReference>
<feature type="binding site" evidence="4">
    <location>
        <position position="34"/>
    </location>
    <ligand>
        <name>ATP</name>
        <dbReference type="ChEBI" id="CHEBI:30616"/>
    </ligand>
</feature>
<dbReference type="SMART" id="SM00220">
    <property type="entry name" value="S_TKc"/>
    <property type="match status" value="1"/>
</dbReference>
<evidence type="ECO:0000256" key="3">
    <source>
        <dbReference type="ARBA" id="ARBA00022840"/>
    </source>
</evidence>
<evidence type="ECO:0000256" key="2">
    <source>
        <dbReference type="ARBA" id="ARBA00022741"/>
    </source>
</evidence>
<evidence type="ECO:0000256" key="5">
    <source>
        <dbReference type="RuleBase" id="RU000304"/>
    </source>
</evidence>
<dbReference type="PROSITE" id="PS00108">
    <property type="entry name" value="PROTEIN_KINASE_ST"/>
    <property type="match status" value="1"/>
</dbReference>
<dbReference type="Gene3D" id="1.10.510.10">
    <property type="entry name" value="Transferase(Phosphotransferase) domain 1"/>
    <property type="match status" value="1"/>
</dbReference>
<dbReference type="FunFam" id="1.10.510.10:FF:000571">
    <property type="entry name" value="Maternal embryonic leucine zipper kinase"/>
    <property type="match status" value="1"/>
</dbReference>
<comment type="caution">
    <text evidence="7">The sequence shown here is derived from an EMBL/GenBank/DDBJ whole genome shotgun (WGS) entry which is preliminary data.</text>
</comment>
<keyword evidence="5" id="KW-0723">Serine/threonine-protein kinase</keyword>
<dbReference type="Proteomes" id="UP001295684">
    <property type="component" value="Unassembled WGS sequence"/>
</dbReference>
<organism evidence="7 8">
    <name type="scientific">Euplotes crassus</name>
    <dbReference type="NCBI Taxonomy" id="5936"/>
    <lineage>
        <taxon>Eukaryota</taxon>
        <taxon>Sar</taxon>
        <taxon>Alveolata</taxon>
        <taxon>Ciliophora</taxon>
        <taxon>Intramacronucleata</taxon>
        <taxon>Spirotrichea</taxon>
        <taxon>Hypotrichia</taxon>
        <taxon>Euplotida</taxon>
        <taxon>Euplotidae</taxon>
        <taxon>Moneuplotes</taxon>
    </lineage>
</organism>
<comment type="subunit">
    <text evidence="1">Monomer.</text>
</comment>
<keyword evidence="8" id="KW-1185">Reference proteome</keyword>
<keyword evidence="5" id="KW-0808">Transferase</keyword>
<dbReference type="GO" id="GO:0005524">
    <property type="term" value="F:ATP binding"/>
    <property type="evidence" value="ECO:0007669"/>
    <property type="project" value="UniProtKB-UniRule"/>
</dbReference>
<dbReference type="GO" id="GO:0005634">
    <property type="term" value="C:nucleus"/>
    <property type="evidence" value="ECO:0007669"/>
    <property type="project" value="TreeGrafter"/>
</dbReference>
<dbReference type="InterPro" id="IPR000719">
    <property type="entry name" value="Prot_kinase_dom"/>
</dbReference>
<keyword evidence="3 4" id="KW-0067">ATP-binding</keyword>
<sequence>MIDNTFELKKILGKGGSSKVFLATDAAQTQVAIKTMRKDKKYSQQVIETLVKREADMLSTLEGHPNIIRCMGSELNGTFTIHNKSEPVVYNVLEYAENGAFSAFVRSTGPIEEQIVRLFTAQVCSAVNHIHSLGYAHLDIKLENILLDELFNVKLADLGSCIEAPEFDTMVDRRRGTLSYMAPEVANLESGQSFMAIPADIYSLGVTIYVMITGEFPSAQMLKQNVSTSDCDAKTSCDVEMDDEESNSGWSLVSSELKELLQSMTHPDPYKRPSMLEVLSHPWVDCEFSQELMEEAYQEMSGRKAYMKKLQNSRQ</sequence>
<dbReference type="PROSITE" id="PS00107">
    <property type="entry name" value="PROTEIN_KINASE_ATP"/>
    <property type="match status" value="1"/>
</dbReference>
<dbReference type="PANTHER" id="PTHR44167">
    <property type="entry name" value="OVARIAN-SPECIFIC SERINE/THREONINE-PROTEIN KINASE LOK-RELATED"/>
    <property type="match status" value="1"/>
</dbReference>
<evidence type="ECO:0000256" key="4">
    <source>
        <dbReference type="PROSITE-ProRule" id="PRU10141"/>
    </source>
</evidence>
<proteinExistence type="inferred from homology"/>
<keyword evidence="5" id="KW-0418">Kinase</keyword>
<accession>A0AAD1Y6Q3</accession>
<keyword evidence="2 4" id="KW-0547">Nucleotide-binding</keyword>
<dbReference type="PIRSF" id="PIRSF000654">
    <property type="entry name" value="Integrin-linked_kinase"/>
    <property type="match status" value="1"/>
</dbReference>
<evidence type="ECO:0000313" key="8">
    <source>
        <dbReference type="Proteomes" id="UP001295684"/>
    </source>
</evidence>
<gene>
    <name evidence="7" type="ORF">ECRASSUSDP1_LOCUS27271</name>
</gene>
<dbReference type="SUPFAM" id="SSF56112">
    <property type="entry name" value="Protein kinase-like (PK-like)"/>
    <property type="match status" value="1"/>
</dbReference>
<dbReference type="InterPro" id="IPR011009">
    <property type="entry name" value="Kinase-like_dom_sf"/>
</dbReference>
<evidence type="ECO:0000256" key="1">
    <source>
        <dbReference type="ARBA" id="ARBA00011245"/>
    </source>
</evidence>
<evidence type="ECO:0000313" key="7">
    <source>
        <dbReference type="EMBL" id="CAI2385689.1"/>
    </source>
</evidence>
<feature type="domain" description="Protein kinase" evidence="6">
    <location>
        <begin position="6"/>
        <end position="284"/>
    </location>
</feature>
<reference evidence="7" key="1">
    <citation type="submission" date="2023-07" db="EMBL/GenBank/DDBJ databases">
        <authorList>
            <consortium name="AG Swart"/>
            <person name="Singh M."/>
            <person name="Singh A."/>
            <person name="Seah K."/>
            <person name="Emmerich C."/>
        </authorList>
    </citation>
    <scope>NUCLEOTIDE SEQUENCE</scope>
    <source>
        <strain evidence="7">DP1</strain>
    </source>
</reference>
<dbReference type="AlphaFoldDB" id="A0AAD1Y6Q3"/>
<dbReference type="EMBL" id="CAMPGE010028134">
    <property type="protein sequence ID" value="CAI2385689.1"/>
    <property type="molecule type" value="Genomic_DNA"/>
</dbReference>
<evidence type="ECO:0000259" key="6">
    <source>
        <dbReference type="PROSITE" id="PS50011"/>
    </source>
</evidence>
<dbReference type="PANTHER" id="PTHR44167:SF30">
    <property type="entry name" value="PHOSPHORYLASE KINASE"/>
    <property type="match status" value="1"/>
</dbReference>
<dbReference type="PROSITE" id="PS50011">
    <property type="entry name" value="PROTEIN_KINASE_DOM"/>
    <property type="match status" value="1"/>
</dbReference>